<protein>
    <submittedName>
        <fullName evidence="4">Response regulator</fullName>
    </submittedName>
</protein>
<evidence type="ECO:0000259" key="3">
    <source>
        <dbReference type="PROSITE" id="PS50110"/>
    </source>
</evidence>
<dbReference type="RefSeq" id="WP_162414844.1">
    <property type="nucleotide sequence ID" value="NZ_JAHQXE010000001.1"/>
</dbReference>
<dbReference type="PROSITE" id="PS50110">
    <property type="entry name" value="RESPONSE_REGULATORY"/>
    <property type="match status" value="1"/>
</dbReference>
<dbReference type="GO" id="GO:0000160">
    <property type="term" value="P:phosphorelay signal transduction system"/>
    <property type="evidence" value="ECO:0007669"/>
    <property type="project" value="InterPro"/>
</dbReference>
<gene>
    <name evidence="4" type="ORF">KTS37_05410</name>
</gene>
<dbReference type="EMBL" id="JAHQXE010000001">
    <property type="protein sequence ID" value="MBV0901220.1"/>
    <property type="molecule type" value="Genomic_DNA"/>
</dbReference>
<evidence type="ECO:0000313" key="5">
    <source>
        <dbReference type="Proteomes" id="UP001166304"/>
    </source>
</evidence>
<name>A0AA41FYP8_9EURY</name>
<keyword evidence="1 2" id="KW-0597">Phosphoprotein</keyword>
<feature type="modified residue" description="4-aspartylphosphate" evidence="2">
    <location>
        <position position="53"/>
    </location>
</feature>
<proteinExistence type="predicted"/>
<dbReference type="AlphaFoldDB" id="A0AA41FYP8"/>
<evidence type="ECO:0000256" key="1">
    <source>
        <dbReference type="ARBA" id="ARBA00022553"/>
    </source>
</evidence>
<dbReference type="Proteomes" id="UP001166304">
    <property type="component" value="Unassembled WGS sequence"/>
</dbReference>
<dbReference type="InterPro" id="IPR001789">
    <property type="entry name" value="Sig_transdc_resp-reg_receiver"/>
</dbReference>
<accession>A0AA41FYP8</accession>
<dbReference type="InterPro" id="IPR050595">
    <property type="entry name" value="Bact_response_regulator"/>
</dbReference>
<dbReference type="SMART" id="SM00448">
    <property type="entry name" value="REC"/>
    <property type="match status" value="1"/>
</dbReference>
<dbReference type="SUPFAM" id="SSF52172">
    <property type="entry name" value="CheY-like"/>
    <property type="match status" value="1"/>
</dbReference>
<dbReference type="InterPro" id="IPR011006">
    <property type="entry name" value="CheY-like_superfamily"/>
</dbReference>
<organism evidence="4 5">
    <name type="scientific">Haloarcula salina</name>
    <dbReference type="NCBI Taxonomy" id="1429914"/>
    <lineage>
        <taxon>Archaea</taxon>
        <taxon>Methanobacteriati</taxon>
        <taxon>Methanobacteriota</taxon>
        <taxon>Stenosarchaea group</taxon>
        <taxon>Halobacteria</taxon>
        <taxon>Halobacteriales</taxon>
        <taxon>Haloarculaceae</taxon>
        <taxon>Haloarcula</taxon>
    </lineage>
</organism>
<keyword evidence="5" id="KW-1185">Reference proteome</keyword>
<dbReference type="Pfam" id="PF00072">
    <property type="entry name" value="Response_reg"/>
    <property type="match status" value="1"/>
</dbReference>
<comment type="caution">
    <text evidence="4">The sequence shown here is derived from an EMBL/GenBank/DDBJ whole genome shotgun (WGS) entry which is preliminary data.</text>
</comment>
<feature type="domain" description="Response regulatory" evidence="3">
    <location>
        <begin position="6"/>
        <end position="115"/>
    </location>
</feature>
<evidence type="ECO:0000313" key="4">
    <source>
        <dbReference type="EMBL" id="MBV0901220.1"/>
    </source>
</evidence>
<dbReference type="PANTHER" id="PTHR44591">
    <property type="entry name" value="STRESS RESPONSE REGULATOR PROTEIN 1"/>
    <property type="match status" value="1"/>
</dbReference>
<dbReference type="PANTHER" id="PTHR44591:SF18">
    <property type="entry name" value="REGULATORY PROTEIN"/>
    <property type="match status" value="1"/>
</dbReference>
<dbReference type="CDD" id="cd00156">
    <property type="entry name" value="REC"/>
    <property type="match status" value="1"/>
</dbReference>
<sequence>MGTSTRVALVDDDSDYRQLYRLWLPEGYDVIEAADGREALDLVDDSVDVVVLDREMPNADGETVAAELRERSVDPAVVMVSGVEPDVDILDIPVDSYLTKPATRDALLSVISTVRSWREYAPERRDLLGLAARKAAVSEAKRAVALAESEAYRRAEERLADHQLDPIDLPIER</sequence>
<dbReference type="Gene3D" id="3.40.50.2300">
    <property type="match status" value="1"/>
</dbReference>
<evidence type="ECO:0000256" key="2">
    <source>
        <dbReference type="PROSITE-ProRule" id="PRU00169"/>
    </source>
</evidence>
<reference evidence="4" key="1">
    <citation type="submission" date="2021-06" db="EMBL/GenBank/DDBJ databases">
        <title>New haloarchaea isolates fom saline soil.</title>
        <authorList>
            <person name="Duran-Viseras A."/>
            <person name="Sanchez-Porro C.S."/>
            <person name="Ventosa A."/>
        </authorList>
    </citation>
    <scope>NUCLEOTIDE SEQUENCE</scope>
    <source>
        <strain evidence="4">JCM 18369</strain>
    </source>
</reference>